<organism evidence="9 10">
    <name type="scientific">Dyella soli</name>
    <dbReference type="NCBI Taxonomy" id="522319"/>
    <lineage>
        <taxon>Bacteria</taxon>
        <taxon>Pseudomonadati</taxon>
        <taxon>Pseudomonadota</taxon>
        <taxon>Gammaproteobacteria</taxon>
        <taxon>Lysobacterales</taxon>
        <taxon>Rhodanobacteraceae</taxon>
        <taxon>Dyella</taxon>
    </lineage>
</organism>
<name>A0A4R0YDT0_9GAMM</name>
<dbReference type="GO" id="GO:0016780">
    <property type="term" value="F:phosphotransferase activity, for other substituted phosphate groups"/>
    <property type="evidence" value="ECO:0007669"/>
    <property type="project" value="TreeGrafter"/>
</dbReference>
<keyword evidence="10" id="KW-1185">Reference proteome</keyword>
<feature type="transmembrane region" description="Helical" evidence="7">
    <location>
        <begin position="109"/>
        <end position="132"/>
    </location>
</feature>
<dbReference type="InterPro" id="IPR017464">
    <property type="entry name" value="Sugar_tfrase_EpsB_2"/>
</dbReference>
<evidence type="ECO:0000259" key="8">
    <source>
        <dbReference type="Pfam" id="PF02397"/>
    </source>
</evidence>
<comment type="similarity">
    <text evidence="2">Belongs to the bacterial sugar transferase family.</text>
</comment>
<keyword evidence="5 7" id="KW-1133">Transmembrane helix</keyword>
<dbReference type="AlphaFoldDB" id="A0A4R0YDT0"/>
<evidence type="ECO:0000256" key="1">
    <source>
        <dbReference type="ARBA" id="ARBA00004141"/>
    </source>
</evidence>
<dbReference type="PANTHER" id="PTHR30576">
    <property type="entry name" value="COLANIC BIOSYNTHESIS UDP-GLUCOSE LIPID CARRIER TRANSFERASE"/>
    <property type="match status" value="1"/>
</dbReference>
<evidence type="ECO:0000256" key="6">
    <source>
        <dbReference type="ARBA" id="ARBA00023136"/>
    </source>
</evidence>
<evidence type="ECO:0000313" key="9">
    <source>
        <dbReference type="EMBL" id="TCI06236.1"/>
    </source>
</evidence>
<sequence length="466" mass="53121">MFDFMRRQSARWLVMLGLCELFILAGSLNLAMHLRYFGKPDELAEFSAHMPERSLVFAIILIVAMVALGQYQSHIRMTRFGMVAHQAVAFVLGGFGIVVAYYVVPQAYVGRGVLALALLIAFLALLTFRTLFMRLVEMEALKRRVLFLGAGVRASQFHNLMRRRSDRRGFNVVGYLPRAGEPIVVPDERVMGPDITLRQIVEDERIDEVVVGVDDRRGHLPMDDLLECRQLGITVTELTTFFERESGRVQLALLDPSWLVFSGGFNATPLRRLSKRSFDLIMASVMMLLCWPLMLATALAIRMESGAGQPILYRQERVGERGRTFWLLKFRSMRTDAEIDGKARWATANDDRVTRVGKICRKLRLDELPQLWNVFKGEMSIVGPRPERPQLVADLMNQIRYYSVRHCLKPGLAGWAQISYPYGATVEEAAEKLKYDLFYVKNHNLLFDLLILIQTVEVVLFGRGAR</sequence>
<comment type="subcellular location">
    <subcellularLocation>
        <location evidence="1">Membrane</location>
        <topology evidence="1">Multi-pass membrane protein</topology>
    </subcellularLocation>
</comment>
<dbReference type="Pfam" id="PF02397">
    <property type="entry name" value="Bac_transf"/>
    <property type="match status" value="1"/>
</dbReference>
<dbReference type="Proteomes" id="UP000291822">
    <property type="component" value="Unassembled WGS sequence"/>
</dbReference>
<comment type="caution">
    <text evidence="9">The sequence shown here is derived from an EMBL/GenBank/DDBJ whole genome shotgun (WGS) entry which is preliminary data.</text>
</comment>
<dbReference type="Gene3D" id="3.40.50.720">
    <property type="entry name" value="NAD(P)-binding Rossmann-like Domain"/>
    <property type="match status" value="1"/>
</dbReference>
<keyword evidence="4 7" id="KW-0812">Transmembrane</keyword>
<reference evidence="9 10" key="1">
    <citation type="submission" date="2019-02" db="EMBL/GenBank/DDBJ databases">
        <title>Dyella amyloliquefaciens sp. nov., isolated from forest soil.</title>
        <authorList>
            <person name="Gao Z.-H."/>
            <person name="Qiu L.-H."/>
        </authorList>
    </citation>
    <scope>NUCLEOTIDE SEQUENCE [LARGE SCALE GENOMIC DNA]</scope>
    <source>
        <strain evidence="9 10">KACC 12747</strain>
    </source>
</reference>
<dbReference type="NCBIfam" id="TIGR03025">
    <property type="entry name" value="EPS_sugtrans"/>
    <property type="match status" value="1"/>
</dbReference>
<evidence type="ECO:0000256" key="7">
    <source>
        <dbReference type="SAM" id="Phobius"/>
    </source>
</evidence>
<evidence type="ECO:0000313" key="10">
    <source>
        <dbReference type="Proteomes" id="UP000291822"/>
    </source>
</evidence>
<feature type="transmembrane region" description="Helical" evidence="7">
    <location>
        <begin position="12"/>
        <end position="34"/>
    </location>
</feature>
<dbReference type="NCBIfam" id="TIGR03013">
    <property type="entry name" value="EpsB_2"/>
    <property type="match status" value="1"/>
</dbReference>
<keyword evidence="3 9" id="KW-0808">Transferase</keyword>
<feature type="transmembrane region" description="Helical" evidence="7">
    <location>
        <begin position="83"/>
        <end position="103"/>
    </location>
</feature>
<evidence type="ECO:0000256" key="2">
    <source>
        <dbReference type="ARBA" id="ARBA00006464"/>
    </source>
</evidence>
<evidence type="ECO:0000256" key="5">
    <source>
        <dbReference type="ARBA" id="ARBA00022989"/>
    </source>
</evidence>
<dbReference type="GO" id="GO:0016020">
    <property type="term" value="C:membrane"/>
    <property type="evidence" value="ECO:0007669"/>
    <property type="project" value="UniProtKB-SubCell"/>
</dbReference>
<dbReference type="PANTHER" id="PTHR30576:SF0">
    <property type="entry name" value="UNDECAPRENYL-PHOSPHATE N-ACETYLGALACTOSAMINYL 1-PHOSPHATE TRANSFERASE-RELATED"/>
    <property type="match status" value="1"/>
</dbReference>
<evidence type="ECO:0000256" key="3">
    <source>
        <dbReference type="ARBA" id="ARBA00022679"/>
    </source>
</evidence>
<keyword evidence="6 7" id="KW-0472">Membrane</keyword>
<feature type="transmembrane region" description="Helical" evidence="7">
    <location>
        <begin position="54"/>
        <end position="71"/>
    </location>
</feature>
<dbReference type="EMBL" id="SJTG01000007">
    <property type="protein sequence ID" value="TCI06236.1"/>
    <property type="molecule type" value="Genomic_DNA"/>
</dbReference>
<feature type="transmembrane region" description="Helical" evidence="7">
    <location>
        <begin position="280"/>
        <end position="301"/>
    </location>
</feature>
<accession>A0A4R0YDT0</accession>
<dbReference type="InterPro" id="IPR003362">
    <property type="entry name" value="Bact_transf"/>
</dbReference>
<feature type="domain" description="Bacterial sugar transferase" evidence="8">
    <location>
        <begin position="275"/>
        <end position="460"/>
    </location>
</feature>
<proteinExistence type="inferred from homology"/>
<evidence type="ECO:0000256" key="4">
    <source>
        <dbReference type="ARBA" id="ARBA00022692"/>
    </source>
</evidence>
<protein>
    <submittedName>
        <fullName evidence="9">TIGR03013 family PEP-CTERM/XrtA system glycosyltransferase</fullName>
    </submittedName>
</protein>
<dbReference type="InterPro" id="IPR017475">
    <property type="entry name" value="EPS_sugar_tfrase"/>
</dbReference>
<gene>
    <name evidence="9" type="ORF">EZM97_35570</name>
</gene>